<evidence type="ECO:0000259" key="2">
    <source>
        <dbReference type="PROSITE" id="PS51390"/>
    </source>
</evidence>
<dbReference type="Gene3D" id="4.10.75.10">
    <property type="entry name" value="Elafin-like"/>
    <property type="match status" value="1"/>
</dbReference>
<dbReference type="OrthoDB" id="4473401at2759"/>
<dbReference type="EMBL" id="LJIJ01000135">
    <property type="protein sequence ID" value="ODN01893.1"/>
    <property type="molecule type" value="Genomic_DNA"/>
</dbReference>
<protein>
    <submittedName>
        <fullName evidence="3">Anosmin-1</fullName>
    </submittedName>
</protein>
<proteinExistence type="predicted"/>
<accession>A0A1D2N9F0</accession>
<evidence type="ECO:0000256" key="1">
    <source>
        <dbReference type="SAM" id="SignalP"/>
    </source>
</evidence>
<dbReference type="Proteomes" id="UP000094527">
    <property type="component" value="Unassembled WGS sequence"/>
</dbReference>
<evidence type="ECO:0000313" key="3">
    <source>
        <dbReference type="EMBL" id="ODN01893.1"/>
    </source>
</evidence>
<feature type="signal peptide" evidence="1">
    <location>
        <begin position="1"/>
        <end position="25"/>
    </location>
</feature>
<feature type="domain" description="WAP" evidence="2">
    <location>
        <begin position="33"/>
        <end position="81"/>
    </location>
</feature>
<dbReference type="InterPro" id="IPR008197">
    <property type="entry name" value="WAP_dom"/>
</dbReference>
<sequence>MSRKIVAVAGVVLLVCLLTVSESSAQTCGAPITSSKIGSCGGPNVVVFCMKCADECRADTDCRGTQKCCAYQGCSNKCKKL</sequence>
<name>A0A1D2N9F0_ORCCI</name>
<dbReference type="GO" id="GO:0005576">
    <property type="term" value="C:extracellular region"/>
    <property type="evidence" value="ECO:0007669"/>
    <property type="project" value="InterPro"/>
</dbReference>
<dbReference type="InterPro" id="IPR036645">
    <property type="entry name" value="Elafin-like_sf"/>
</dbReference>
<reference evidence="3 4" key="1">
    <citation type="journal article" date="2016" name="Genome Biol. Evol.">
        <title>Gene Family Evolution Reflects Adaptation to Soil Environmental Stressors in the Genome of the Collembolan Orchesella cincta.</title>
        <authorList>
            <person name="Faddeeva-Vakhrusheva A."/>
            <person name="Derks M.F."/>
            <person name="Anvar S.Y."/>
            <person name="Agamennone V."/>
            <person name="Suring W."/>
            <person name="Smit S."/>
            <person name="van Straalen N.M."/>
            <person name="Roelofs D."/>
        </authorList>
    </citation>
    <scope>NUCLEOTIDE SEQUENCE [LARGE SCALE GENOMIC DNA]</scope>
    <source>
        <tissue evidence="3">Mixed pool</tissue>
    </source>
</reference>
<dbReference type="SUPFAM" id="SSF57256">
    <property type="entry name" value="Elafin-like"/>
    <property type="match status" value="1"/>
</dbReference>
<dbReference type="Pfam" id="PF00095">
    <property type="entry name" value="WAP"/>
    <property type="match status" value="1"/>
</dbReference>
<gene>
    <name evidence="3" type="ORF">Ocin01_04778</name>
</gene>
<dbReference type="PROSITE" id="PS51390">
    <property type="entry name" value="WAP"/>
    <property type="match status" value="1"/>
</dbReference>
<evidence type="ECO:0000313" key="4">
    <source>
        <dbReference type="Proteomes" id="UP000094527"/>
    </source>
</evidence>
<keyword evidence="4" id="KW-1185">Reference proteome</keyword>
<organism evidence="3 4">
    <name type="scientific">Orchesella cincta</name>
    <name type="common">Springtail</name>
    <name type="synonym">Podura cincta</name>
    <dbReference type="NCBI Taxonomy" id="48709"/>
    <lineage>
        <taxon>Eukaryota</taxon>
        <taxon>Metazoa</taxon>
        <taxon>Ecdysozoa</taxon>
        <taxon>Arthropoda</taxon>
        <taxon>Hexapoda</taxon>
        <taxon>Collembola</taxon>
        <taxon>Entomobryomorpha</taxon>
        <taxon>Entomobryoidea</taxon>
        <taxon>Orchesellidae</taxon>
        <taxon>Orchesellinae</taxon>
        <taxon>Orchesella</taxon>
    </lineage>
</organism>
<feature type="chain" id="PRO_5008905252" evidence="1">
    <location>
        <begin position="26"/>
        <end position="81"/>
    </location>
</feature>
<keyword evidence="1" id="KW-0732">Signal</keyword>
<dbReference type="AlphaFoldDB" id="A0A1D2N9F0"/>
<comment type="caution">
    <text evidence="3">The sequence shown here is derived from an EMBL/GenBank/DDBJ whole genome shotgun (WGS) entry which is preliminary data.</text>
</comment>
<dbReference type="GO" id="GO:0030414">
    <property type="term" value="F:peptidase inhibitor activity"/>
    <property type="evidence" value="ECO:0007669"/>
    <property type="project" value="InterPro"/>
</dbReference>